<dbReference type="GO" id="GO:0015833">
    <property type="term" value="P:peptide transport"/>
    <property type="evidence" value="ECO:0007669"/>
    <property type="project" value="TreeGrafter"/>
</dbReference>
<evidence type="ECO:0000313" key="3">
    <source>
        <dbReference type="EMBL" id="KAA9106071.1"/>
    </source>
</evidence>
<evidence type="ECO:0000256" key="1">
    <source>
        <dbReference type="ARBA" id="ARBA00022729"/>
    </source>
</evidence>
<organism evidence="3 4">
    <name type="scientific">Microbacterium rhizomatis</name>
    <dbReference type="NCBI Taxonomy" id="1631477"/>
    <lineage>
        <taxon>Bacteria</taxon>
        <taxon>Bacillati</taxon>
        <taxon>Actinomycetota</taxon>
        <taxon>Actinomycetes</taxon>
        <taxon>Micrococcales</taxon>
        <taxon>Microbacteriaceae</taxon>
        <taxon>Microbacterium</taxon>
    </lineage>
</organism>
<dbReference type="SUPFAM" id="SSF53850">
    <property type="entry name" value="Periplasmic binding protein-like II"/>
    <property type="match status" value="1"/>
</dbReference>
<sequence length="576" mass="60677">MGLLFPNGKSIFPFGNSACRSHSQSCGSTSIEQIISRPGRRFWRPPGWLSPGHVRTMQCSLRNKGVSMKFSRLAASVGVIAVLTASVAACSPSAPADVDQPSDHVLTLSMPSAPPSLAVGSLDQGVSSYVWASVYDSLLTRDLSGAVQPSVAEKYTVSDDGLTLTFSIREGMTFSTGEPVDAAAVAASLTFSSTAPATSAVFANVSSIDATDDSTVTLTLSRQDTALPYQLAQAAGVIGDPATLGSDSAALDPVGSGPYVLDNDATTDGSTYTLELRPDYWNADAYSFKKVVVNVIADSTAQQNALQAGQLDFMSLANPAQGEALTAAGFTVQETSPVAWGAIVIADRAGEIQPALADVRVRQAINLAVDRKAIVEKLLAGVGAPTEQIFDPGSGAYDPDLNDTYAYDVAKAKSLMEEAGYADGFTVSMPSSVLSQTMEPTLTQQLGEIGITVEWKPVPFDQIVTVLGSKTYPMYWFINGYSVPQIVTNDTLTPTGYLNPFGATDPELTALLENAANASAEDADTAYRAVNQWSVENAWFAPLYAYAQLVVTSKAVTFTPRTVAGLLTVEQFQPAS</sequence>
<dbReference type="GO" id="GO:0042597">
    <property type="term" value="C:periplasmic space"/>
    <property type="evidence" value="ECO:0007669"/>
    <property type="project" value="UniProtKB-ARBA"/>
</dbReference>
<dbReference type="PIRSF" id="PIRSF002741">
    <property type="entry name" value="MppA"/>
    <property type="match status" value="1"/>
</dbReference>
<dbReference type="InterPro" id="IPR039424">
    <property type="entry name" value="SBP_5"/>
</dbReference>
<proteinExistence type="predicted"/>
<gene>
    <name evidence="3" type="ORF">F6B43_17100</name>
</gene>
<dbReference type="InterPro" id="IPR030678">
    <property type="entry name" value="Peptide/Ni-bd"/>
</dbReference>
<dbReference type="Pfam" id="PF00496">
    <property type="entry name" value="SBP_bac_5"/>
    <property type="match status" value="1"/>
</dbReference>
<dbReference type="Proteomes" id="UP000325827">
    <property type="component" value="Unassembled WGS sequence"/>
</dbReference>
<dbReference type="EMBL" id="VYSA01000004">
    <property type="protein sequence ID" value="KAA9106071.1"/>
    <property type="molecule type" value="Genomic_DNA"/>
</dbReference>
<name>A0A5J5IX55_9MICO</name>
<dbReference type="GO" id="GO:0043190">
    <property type="term" value="C:ATP-binding cassette (ABC) transporter complex"/>
    <property type="evidence" value="ECO:0007669"/>
    <property type="project" value="InterPro"/>
</dbReference>
<keyword evidence="4" id="KW-1185">Reference proteome</keyword>
<dbReference type="AlphaFoldDB" id="A0A5J5IX55"/>
<keyword evidence="1" id="KW-0732">Signal</keyword>
<dbReference type="PANTHER" id="PTHR30290">
    <property type="entry name" value="PERIPLASMIC BINDING COMPONENT OF ABC TRANSPORTER"/>
    <property type="match status" value="1"/>
</dbReference>
<evidence type="ECO:0000313" key="4">
    <source>
        <dbReference type="Proteomes" id="UP000325827"/>
    </source>
</evidence>
<protein>
    <submittedName>
        <fullName evidence="3">ABC transporter substrate-binding protein</fullName>
    </submittedName>
</protein>
<dbReference type="PANTHER" id="PTHR30290:SF38">
    <property type="entry name" value="D,D-DIPEPTIDE-BINDING PERIPLASMIC PROTEIN DDPA-RELATED"/>
    <property type="match status" value="1"/>
</dbReference>
<dbReference type="Gene3D" id="3.10.105.10">
    <property type="entry name" value="Dipeptide-binding Protein, Domain 3"/>
    <property type="match status" value="1"/>
</dbReference>
<dbReference type="Gene3D" id="3.40.190.10">
    <property type="entry name" value="Periplasmic binding protein-like II"/>
    <property type="match status" value="1"/>
</dbReference>
<accession>A0A5J5IX55</accession>
<dbReference type="GO" id="GO:1904680">
    <property type="term" value="F:peptide transmembrane transporter activity"/>
    <property type="evidence" value="ECO:0007669"/>
    <property type="project" value="TreeGrafter"/>
</dbReference>
<comment type="caution">
    <text evidence="3">The sequence shown here is derived from an EMBL/GenBank/DDBJ whole genome shotgun (WGS) entry which is preliminary data.</text>
</comment>
<dbReference type="InterPro" id="IPR000914">
    <property type="entry name" value="SBP_5_dom"/>
</dbReference>
<dbReference type="OrthoDB" id="9803988at2"/>
<reference evidence="4" key="1">
    <citation type="submission" date="2019-09" db="EMBL/GenBank/DDBJ databases">
        <title>Mumia zhuanghuii sp. nov. isolated from the intestinal contents of plateau pika (Ochotona curzoniae) in the Qinghai-Tibet plateau of China.</title>
        <authorList>
            <person name="Tian Z."/>
        </authorList>
    </citation>
    <scope>NUCLEOTIDE SEQUENCE [LARGE SCALE GENOMIC DNA]</scope>
    <source>
        <strain evidence="4">JCM 30598</strain>
    </source>
</reference>
<evidence type="ECO:0000259" key="2">
    <source>
        <dbReference type="Pfam" id="PF00496"/>
    </source>
</evidence>
<feature type="domain" description="Solute-binding protein family 5" evidence="2">
    <location>
        <begin position="147"/>
        <end position="484"/>
    </location>
</feature>